<evidence type="ECO:0000313" key="5">
    <source>
        <dbReference type="WBParaSite" id="nRc.2.0.1.t10151-RA"/>
    </source>
</evidence>
<dbReference type="PANTHER" id="PTHR23280:SF21">
    <property type="entry name" value="PROTEIN 4.1 HOMOLOG"/>
    <property type="match status" value="1"/>
</dbReference>
<dbReference type="InterPro" id="IPR018980">
    <property type="entry name" value="FERM_PH-like_C"/>
</dbReference>
<dbReference type="Pfam" id="PF08736">
    <property type="entry name" value="FA"/>
    <property type="match status" value="1"/>
</dbReference>
<dbReference type="Pfam" id="PF09380">
    <property type="entry name" value="FERM_C"/>
    <property type="match status" value="1"/>
</dbReference>
<dbReference type="Pfam" id="PF00373">
    <property type="entry name" value="FERM_M"/>
    <property type="match status" value="1"/>
</dbReference>
<feature type="compositionally biased region" description="Basic and acidic residues" evidence="2">
    <location>
        <begin position="353"/>
        <end position="362"/>
    </location>
</feature>
<dbReference type="AlphaFoldDB" id="A0A915IA41"/>
<organism evidence="4 5">
    <name type="scientific">Romanomermis culicivorax</name>
    <name type="common">Nematode worm</name>
    <dbReference type="NCBI Taxonomy" id="13658"/>
    <lineage>
        <taxon>Eukaryota</taxon>
        <taxon>Metazoa</taxon>
        <taxon>Ecdysozoa</taxon>
        <taxon>Nematoda</taxon>
        <taxon>Enoplea</taxon>
        <taxon>Dorylaimia</taxon>
        <taxon>Mermithida</taxon>
        <taxon>Mermithoidea</taxon>
        <taxon>Mermithidae</taxon>
        <taxon>Romanomermis</taxon>
    </lineage>
</organism>
<feature type="compositionally biased region" description="Basic and acidic residues" evidence="2">
    <location>
        <begin position="373"/>
        <end position="398"/>
    </location>
</feature>
<sequence>MQAGLRLNQIGGRYYLCQQVRNDIISGKLACSPITHALLGSYFVQAQLGDYDNQPNNESSERNLSHFRFAPEDTEELVHKVSELHKAHKGQTTGEAIFHFLDNAKRLALYGIELYKAKDSENFDVGLSVCSSGILVYRDKLRINRLAWPKILKISYKSNNFYVKVRPGEFEQRETILAFKFSNSKAAKAFWKNCVENHAFFRLMSPEPAPQKGFLAFGSSRFRYSGRTQYQTRLASSLIRRPESGFVRSVSSQLPVKSEYPLAEPKRFSDYKPSEATSPLKYADASTKDGRSPLVSSPMLTISQISALPYDKSPDEILAFELAVRAPVEGKLHLHVTSECEPKMRKPPPSETSEIKRDRNEEQATEQRFTKSRLHEEKQRIKRENEEEKRHSKEERAKNIKQIPSPVNLKNETVGEFFKMTVLPVKTNVDEKTDPNFAFSPPGMREKSLTLDESGLCDGGENGHSNSTPVLGSPNNAPRTVTTVVTNEESVHNVPTQILQVKTPDGAVTTTTTESQIKTVKQTIQTNSFETYSIPAGSVSSPNSFSHEMKRESSAHSSPMGTIDRAENAFILPPGAVLISREYRNENGKTIETITYKTEKDGIVETHVRQRVSIRSGEEIDFDKELSNAILEATMMNPNFTVEKVELSRLGGQANM</sequence>
<evidence type="ECO:0000259" key="3">
    <source>
        <dbReference type="PROSITE" id="PS50057"/>
    </source>
</evidence>
<dbReference type="PRINTS" id="PR00935">
    <property type="entry name" value="BAND41"/>
</dbReference>
<dbReference type="SUPFAM" id="SSF47031">
    <property type="entry name" value="Second domain of FERM"/>
    <property type="match status" value="1"/>
</dbReference>
<dbReference type="WBParaSite" id="nRc.2.0.1.t10151-RA">
    <property type="protein sequence ID" value="nRc.2.0.1.t10151-RA"/>
    <property type="gene ID" value="nRc.2.0.1.g10151"/>
</dbReference>
<keyword evidence="1" id="KW-0597">Phosphoprotein</keyword>
<dbReference type="GO" id="GO:0005886">
    <property type="term" value="C:plasma membrane"/>
    <property type="evidence" value="ECO:0007669"/>
    <property type="project" value="TreeGrafter"/>
</dbReference>
<dbReference type="GO" id="GO:0003779">
    <property type="term" value="F:actin binding"/>
    <property type="evidence" value="ECO:0007669"/>
    <property type="project" value="InterPro"/>
</dbReference>
<dbReference type="SUPFAM" id="SSF50729">
    <property type="entry name" value="PH domain-like"/>
    <property type="match status" value="1"/>
</dbReference>
<dbReference type="InterPro" id="IPR000299">
    <property type="entry name" value="FERM_domain"/>
</dbReference>
<dbReference type="PROSITE" id="PS50057">
    <property type="entry name" value="FERM_3"/>
    <property type="match status" value="1"/>
</dbReference>
<feature type="region of interest" description="Disordered" evidence="2">
    <location>
        <begin position="271"/>
        <end position="292"/>
    </location>
</feature>
<feature type="domain" description="FERM" evidence="3">
    <location>
        <begin position="1"/>
        <end position="205"/>
    </location>
</feature>
<feature type="region of interest" description="Disordered" evidence="2">
    <location>
        <begin position="338"/>
        <end position="401"/>
    </location>
</feature>
<protein>
    <submittedName>
        <fullName evidence="5">FERM domain-containing protein</fullName>
    </submittedName>
</protein>
<dbReference type="PANTHER" id="PTHR23280">
    <property type="entry name" value="4.1 G PROTEIN"/>
    <property type="match status" value="1"/>
</dbReference>
<dbReference type="CDD" id="cd13184">
    <property type="entry name" value="FERM_C_4_1_family"/>
    <property type="match status" value="1"/>
</dbReference>
<reference evidence="5" key="1">
    <citation type="submission" date="2022-11" db="UniProtKB">
        <authorList>
            <consortium name="WormBaseParasite"/>
        </authorList>
    </citation>
    <scope>IDENTIFICATION</scope>
</reference>
<dbReference type="SMART" id="SM01195">
    <property type="entry name" value="FA"/>
    <property type="match status" value="1"/>
</dbReference>
<dbReference type="GO" id="GO:0005856">
    <property type="term" value="C:cytoskeleton"/>
    <property type="evidence" value="ECO:0007669"/>
    <property type="project" value="InterPro"/>
</dbReference>
<dbReference type="SMART" id="SM01196">
    <property type="entry name" value="FERM_C"/>
    <property type="match status" value="1"/>
</dbReference>
<dbReference type="InterPro" id="IPR014352">
    <property type="entry name" value="FERM/acyl-CoA-bd_prot_sf"/>
</dbReference>
<dbReference type="PROSITE" id="PS00661">
    <property type="entry name" value="FERM_2"/>
    <property type="match status" value="1"/>
</dbReference>
<name>A0A915IA41_ROMCU</name>
<dbReference type="InterPro" id="IPR019749">
    <property type="entry name" value="Band_41_domain"/>
</dbReference>
<dbReference type="InterPro" id="IPR011993">
    <property type="entry name" value="PH-like_dom_sf"/>
</dbReference>
<dbReference type="InterPro" id="IPR008379">
    <property type="entry name" value="Band_4.1_C"/>
</dbReference>
<evidence type="ECO:0000313" key="4">
    <source>
        <dbReference type="Proteomes" id="UP000887565"/>
    </source>
</evidence>
<evidence type="ECO:0000256" key="1">
    <source>
        <dbReference type="ARBA" id="ARBA00022553"/>
    </source>
</evidence>
<dbReference type="GO" id="GO:0005198">
    <property type="term" value="F:structural molecule activity"/>
    <property type="evidence" value="ECO:0007669"/>
    <property type="project" value="InterPro"/>
</dbReference>
<evidence type="ECO:0000256" key="2">
    <source>
        <dbReference type="SAM" id="MobiDB-lite"/>
    </source>
</evidence>
<dbReference type="Pfam" id="PF05902">
    <property type="entry name" value="4_1_CTD"/>
    <property type="match status" value="1"/>
</dbReference>
<proteinExistence type="predicted"/>
<dbReference type="InterPro" id="IPR019747">
    <property type="entry name" value="FERM_CS"/>
</dbReference>
<dbReference type="FunFam" id="2.30.29.30:FF:000001">
    <property type="entry name" value="Erythrocyte membrane protein band 4.1"/>
    <property type="match status" value="1"/>
</dbReference>
<dbReference type="InterPro" id="IPR019748">
    <property type="entry name" value="FERM_central"/>
</dbReference>
<dbReference type="InterPro" id="IPR014847">
    <property type="entry name" value="FA"/>
</dbReference>
<accession>A0A915IA41</accession>
<dbReference type="Proteomes" id="UP000887565">
    <property type="component" value="Unplaced"/>
</dbReference>
<dbReference type="CDD" id="cd14473">
    <property type="entry name" value="FERM_B-lobe"/>
    <property type="match status" value="1"/>
</dbReference>
<dbReference type="InterPro" id="IPR035963">
    <property type="entry name" value="FERM_2"/>
</dbReference>
<dbReference type="Gene3D" id="1.20.80.10">
    <property type="match status" value="1"/>
</dbReference>
<keyword evidence="4" id="KW-1185">Reference proteome</keyword>
<dbReference type="GO" id="GO:0031032">
    <property type="term" value="P:actomyosin structure organization"/>
    <property type="evidence" value="ECO:0007669"/>
    <property type="project" value="TreeGrafter"/>
</dbReference>
<dbReference type="Gene3D" id="2.30.29.30">
    <property type="entry name" value="Pleckstrin-homology domain (PH domain)/Phosphotyrosine-binding domain (PTB)"/>
    <property type="match status" value="1"/>
</dbReference>